<name>A0A163IXD7_ABSGL</name>
<dbReference type="GO" id="GO:0031151">
    <property type="term" value="F:histone H3K79 methyltransferase activity"/>
    <property type="evidence" value="ECO:0007669"/>
    <property type="project" value="InterPro"/>
</dbReference>
<keyword evidence="3" id="KW-0808">Transferase</keyword>
<dbReference type="InterPro" id="IPR029063">
    <property type="entry name" value="SAM-dependent_MTases_sf"/>
</dbReference>
<evidence type="ECO:0000313" key="6">
    <source>
        <dbReference type="EMBL" id="SAL95895.1"/>
    </source>
</evidence>
<organism evidence="6">
    <name type="scientific">Absidia glauca</name>
    <name type="common">Pin mould</name>
    <dbReference type="NCBI Taxonomy" id="4829"/>
    <lineage>
        <taxon>Eukaryota</taxon>
        <taxon>Fungi</taxon>
        <taxon>Fungi incertae sedis</taxon>
        <taxon>Mucoromycota</taxon>
        <taxon>Mucoromycotina</taxon>
        <taxon>Mucoromycetes</taxon>
        <taxon>Mucorales</taxon>
        <taxon>Cunninghamellaceae</taxon>
        <taxon>Absidia</taxon>
    </lineage>
</organism>
<keyword evidence="7" id="KW-1185">Reference proteome</keyword>
<dbReference type="InterPro" id="IPR025789">
    <property type="entry name" value="DOT1_dom"/>
</dbReference>
<dbReference type="PANTHER" id="PTHR13610:SF11">
    <property type="entry name" value="METHYLTRANSFERASE DOMAIN-CONTAINING PROTEIN"/>
    <property type="match status" value="1"/>
</dbReference>
<dbReference type="GO" id="GO:1905706">
    <property type="term" value="P:regulation of mitochondrial ATP synthesis coupled proton transport"/>
    <property type="evidence" value="ECO:0007669"/>
    <property type="project" value="TreeGrafter"/>
</dbReference>
<dbReference type="AlphaFoldDB" id="A0A163IXD7"/>
<evidence type="ECO:0000256" key="2">
    <source>
        <dbReference type="ARBA" id="ARBA00022603"/>
    </source>
</evidence>
<dbReference type="STRING" id="4829.A0A163IXD7"/>
<dbReference type="InParanoid" id="A0A163IXD7"/>
<proteinExistence type="inferred from homology"/>
<evidence type="ECO:0000256" key="3">
    <source>
        <dbReference type="ARBA" id="ARBA00022679"/>
    </source>
</evidence>
<comment type="similarity">
    <text evidence="1">Belongs to the ANT/ATPSC lysine N-methyltransferase family.</text>
</comment>
<dbReference type="PANTHER" id="PTHR13610">
    <property type="entry name" value="METHYLTRANSFERASE DOMAIN-CONTAINING PROTEIN"/>
    <property type="match status" value="1"/>
</dbReference>
<dbReference type="GO" id="GO:0005739">
    <property type="term" value="C:mitochondrion"/>
    <property type="evidence" value="ECO:0007669"/>
    <property type="project" value="TreeGrafter"/>
</dbReference>
<evidence type="ECO:0000256" key="1">
    <source>
        <dbReference type="ARBA" id="ARBA00010633"/>
    </source>
</evidence>
<evidence type="ECO:0000256" key="4">
    <source>
        <dbReference type="ARBA" id="ARBA00022691"/>
    </source>
</evidence>
<dbReference type="SUPFAM" id="SSF53335">
    <property type="entry name" value="S-adenosyl-L-methionine-dependent methyltransferases"/>
    <property type="match status" value="1"/>
</dbReference>
<dbReference type="Pfam" id="PF08123">
    <property type="entry name" value="DOT1"/>
    <property type="match status" value="1"/>
</dbReference>
<accession>A0A163IXD7</accession>
<dbReference type="GO" id="GO:0032259">
    <property type="term" value="P:methylation"/>
    <property type="evidence" value="ECO:0007669"/>
    <property type="project" value="UniProtKB-KW"/>
</dbReference>
<keyword evidence="2" id="KW-0489">Methyltransferase</keyword>
<evidence type="ECO:0000313" key="7">
    <source>
        <dbReference type="Proteomes" id="UP000078561"/>
    </source>
</evidence>
<reference evidence="6" key="1">
    <citation type="submission" date="2016-04" db="EMBL/GenBank/DDBJ databases">
        <authorList>
            <person name="Evans L.H."/>
            <person name="Alamgir A."/>
            <person name="Owens N."/>
            <person name="Weber N.D."/>
            <person name="Virtaneva K."/>
            <person name="Barbian K."/>
            <person name="Babar A."/>
            <person name="Rosenke K."/>
        </authorList>
    </citation>
    <scope>NUCLEOTIDE SEQUENCE [LARGE SCALE GENOMIC DNA]</scope>
    <source>
        <strain evidence="6">CBS 101.48</strain>
    </source>
</reference>
<dbReference type="OrthoDB" id="66144at2759"/>
<keyword evidence="4" id="KW-0949">S-adenosyl-L-methionine</keyword>
<gene>
    <name evidence="6" type="primary">ABSGL_01236.1 scaffold 1223</name>
</gene>
<sequence>MPSFLEIYQTADDQAHDAAAEDPFPAYLEGVDTSLAPFCPTSATRVLKALAMGKVGAHDRLVDLGSGDGRFVTAAVSEYGCATALGVETDDDLVLLSRQLADQVFGGDHLGHGVQFEQGDLLTTLKKASGMTHLPWTVVILFLLPDHSDRFAEDILALHDRGAKIISLVFNLNEIKGLSLQLADEQDGIYVYSRNPLS</sequence>
<dbReference type="Proteomes" id="UP000078561">
    <property type="component" value="Unassembled WGS sequence"/>
</dbReference>
<evidence type="ECO:0000259" key="5">
    <source>
        <dbReference type="Pfam" id="PF08123"/>
    </source>
</evidence>
<feature type="domain" description="DOT1" evidence="5">
    <location>
        <begin position="53"/>
        <end position="102"/>
    </location>
</feature>
<dbReference type="InterPro" id="IPR026170">
    <property type="entry name" value="FAM173A/B"/>
</dbReference>
<dbReference type="CDD" id="cd02440">
    <property type="entry name" value="AdoMet_MTases"/>
    <property type="match status" value="1"/>
</dbReference>
<dbReference type="Gene3D" id="3.40.50.150">
    <property type="entry name" value="Vaccinia Virus protein VP39"/>
    <property type="match status" value="1"/>
</dbReference>
<dbReference type="OMA" id="DHTDKFA"/>
<protein>
    <recommendedName>
        <fullName evidence="5">DOT1 domain-containing protein</fullName>
    </recommendedName>
</protein>
<dbReference type="EMBL" id="LT550481">
    <property type="protein sequence ID" value="SAL95895.1"/>
    <property type="molecule type" value="Genomic_DNA"/>
</dbReference>